<dbReference type="AlphaFoldDB" id="A0A939NRS9"/>
<dbReference type="EMBL" id="JAGETM010000001">
    <property type="protein sequence ID" value="MBO1997139.1"/>
    <property type="molecule type" value="Genomic_DNA"/>
</dbReference>
<dbReference type="Proteomes" id="UP000664002">
    <property type="component" value="Unassembled WGS sequence"/>
</dbReference>
<sequence length="74" mass="7923">MKLPAAAPDARPGSWRKHLVRAAIRSPGKRSATGTLPQQRSAKSLLAQLSEQEEDILACAEANDKNTVTEAIAE</sequence>
<accession>A0A939NRS9</accession>
<protein>
    <submittedName>
        <fullName evidence="1">Uncharacterized protein</fullName>
    </submittedName>
</protein>
<evidence type="ECO:0000313" key="2">
    <source>
        <dbReference type="Proteomes" id="UP000664002"/>
    </source>
</evidence>
<proteinExistence type="predicted"/>
<evidence type="ECO:0000313" key="1">
    <source>
        <dbReference type="EMBL" id="MBO1997139.1"/>
    </source>
</evidence>
<reference evidence="1" key="1">
    <citation type="submission" date="2021-03" db="EMBL/GenBank/DDBJ databases">
        <title>Molecular epidemiology and mechanisms of colistin and carbapenem resistance in Enterobacteriaceae from clinical isolates, the environment and porcine samples in Pretoria, South Africa.</title>
        <authorList>
            <person name="Bogoshi D."/>
            <person name="Mbelle N.M."/>
            <person name="Naidoo V."/>
            <person name="Osei Sekyere J."/>
        </authorList>
    </citation>
    <scope>NUCLEOTIDE SEQUENCE</scope>
    <source>
        <strain evidence="1">C027</strain>
    </source>
</reference>
<organism evidence="1 2">
    <name type="scientific">Klebsiella pneumoniae</name>
    <dbReference type="NCBI Taxonomy" id="573"/>
    <lineage>
        <taxon>Bacteria</taxon>
        <taxon>Pseudomonadati</taxon>
        <taxon>Pseudomonadota</taxon>
        <taxon>Gammaproteobacteria</taxon>
        <taxon>Enterobacterales</taxon>
        <taxon>Enterobacteriaceae</taxon>
        <taxon>Klebsiella/Raoultella group</taxon>
        <taxon>Klebsiella</taxon>
        <taxon>Klebsiella pneumoniae complex</taxon>
    </lineage>
</organism>
<comment type="caution">
    <text evidence="1">The sequence shown here is derived from an EMBL/GenBank/DDBJ whole genome shotgun (WGS) entry which is preliminary data.</text>
</comment>
<name>A0A939NRS9_KLEPN</name>
<gene>
    <name evidence="1" type="ORF">J4730_01955</name>
</gene>